<feature type="region of interest" description="Disordered" evidence="1">
    <location>
        <begin position="431"/>
        <end position="504"/>
    </location>
</feature>
<feature type="compositionally biased region" description="Basic and acidic residues" evidence="1">
    <location>
        <begin position="267"/>
        <end position="278"/>
    </location>
</feature>
<sequence>MASLGAQSQSGGGADMPVLMMRQIANKERMTDTAIADLDAAAGASPPRDAEGYSEEDEESVDDVGRDDAAYDVIGPLDPYADNDRDSVGPAYAPGGDFETIPREEPMEPALRPYSRRQPSQALERRRSGQSRGPSAPTSRRHESRRDSRREHHGREGVGRSGKGGDRRRDKADRRHDRADRRGGHGERRRRRDGHRYEPSMASSGDSTSGEDERRGRKRREGGGRRRSEWHSESSSYEGGDGSESGTGSEEYDEADEQAQESAGPYRHVDPARAHHEQEIRRSMADYEAFRGTTQRETEEQERIELLYRMRQLEKEGFPPSRRVLPTTTLDEVRYELYRQTREANRERGLKWLRQLLVTAARFLEFANLKFNPFELNLRGFSRSVALSVADYDQPLLSLHNHYSGRGASMHPVAQIGLTLGGAMIFHHATNTPDDVAAPPRRTGAAMRGMAQQSSSNPLEAMGAAAAASGGRTTRRPMTGPPSDTDGSSSAGMGSLPASDATGAGRARCCQARVRRATASANVPESPGVPLATLASKAARIACSTSAPCVIISAGAAGLLRRAAPRTLNA</sequence>
<protein>
    <submittedName>
        <fullName evidence="2">Uncharacterized protein</fullName>
    </submittedName>
</protein>
<dbReference type="Proteomes" id="UP000664859">
    <property type="component" value="Unassembled WGS sequence"/>
</dbReference>
<feature type="compositionally biased region" description="Low complexity" evidence="1">
    <location>
        <begin position="32"/>
        <end position="44"/>
    </location>
</feature>
<dbReference type="OrthoDB" id="551921at2759"/>
<accession>A0A836CEV7</accession>
<dbReference type="Pfam" id="PF19071">
    <property type="entry name" value="DUF5767"/>
    <property type="match status" value="1"/>
</dbReference>
<feature type="compositionally biased region" description="Acidic residues" evidence="1">
    <location>
        <begin position="250"/>
        <end position="259"/>
    </location>
</feature>
<name>A0A836CEV7_9STRA</name>
<keyword evidence="3" id="KW-1185">Reference proteome</keyword>
<feature type="compositionally biased region" description="Acidic residues" evidence="1">
    <location>
        <begin position="52"/>
        <end position="62"/>
    </location>
</feature>
<feature type="compositionally biased region" description="Low complexity" evidence="1">
    <location>
        <begin position="461"/>
        <end position="471"/>
    </location>
</feature>
<gene>
    <name evidence="2" type="ORF">JKP88DRAFT_273040</name>
</gene>
<reference evidence="2" key="1">
    <citation type="submission" date="2021-02" db="EMBL/GenBank/DDBJ databases">
        <title>First Annotated Genome of the Yellow-green Alga Tribonema minus.</title>
        <authorList>
            <person name="Mahan K.M."/>
        </authorList>
    </citation>
    <scope>NUCLEOTIDE SEQUENCE</scope>
    <source>
        <strain evidence="2">UTEX B ZZ1240</strain>
    </source>
</reference>
<dbReference type="InterPro" id="IPR043910">
    <property type="entry name" value="DUF5767"/>
</dbReference>
<evidence type="ECO:0000313" key="2">
    <source>
        <dbReference type="EMBL" id="KAG5183069.1"/>
    </source>
</evidence>
<evidence type="ECO:0000313" key="3">
    <source>
        <dbReference type="Proteomes" id="UP000664859"/>
    </source>
</evidence>
<comment type="caution">
    <text evidence="2">The sequence shown here is derived from an EMBL/GenBank/DDBJ whole genome shotgun (WGS) entry which is preliminary data.</text>
</comment>
<dbReference type="AlphaFoldDB" id="A0A836CEV7"/>
<feature type="compositionally biased region" description="Basic and acidic residues" evidence="1">
    <location>
        <begin position="140"/>
        <end position="186"/>
    </location>
</feature>
<organism evidence="2 3">
    <name type="scientific">Tribonema minus</name>
    <dbReference type="NCBI Taxonomy" id="303371"/>
    <lineage>
        <taxon>Eukaryota</taxon>
        <taxon>Sar</taxon>
        <taxon>Stramenopiles</taxon>
        <taxon>Ochrophyta</taxon>
        <taxon>PX clade</taxon>
        <taxon>Xanthophyceae</taxon>
        <taxon>Tribonematales</taxon>
        <taxon>Tribonemataceae</taxon>
        <taxon>Tribonema</taxon>
    </lineage>
</organism>
<dbReference type="EMBL" id="JAFCMP010000223">
    <property type="protein sequence ID" value="KAG5183069.1"/>
    <property type="molecule type" value="Genomic_DNA"/>
</dbReference>
<evidence type="ECO:0000256" key="1">
    <source>
        <dbReference type="SAM" id="MobiDB-lite"/>
    </source>
</evidence>
<feature type="region of interest" description="Disordered" evidence="1">
    <location>
        <begin position="30"/>
        <end position="278"/>
    </location>
</feature>
<feature type="compositionally biased region" description="Basic and acidic residues" evidence="1">
    <location>
        <begin position="211"/>
        <end position="232"/>
    </location>
</feature>
<feature type="region of interest" description="Disordered" evidence="1">
    <location>
        <begin position="1"/>
        <end position="20"/>
    </location>
</feature>
<proteinExistence type="predicted"/>